<sequence length="465" mass="50071">MLDIAVYSMHYSPRVLRELPYVEYFVERGLTHLAGLRGSRDRLIVLTSRPVVQDVLSYHLREVCGMSEAEEAAARGRLTLMTAGPAENASLAEALCSDAAAMARLRREVEGADRARLHMFAADPSGEELGRRLGVPLSEPSTDLARYWGSKAGGKEAFRLAGVPTARCEPSLCRSADEVAVAALRLARGPGAPERIMVKLNGPEWGDAIGNMVVDTAELVRTGDIGRSIDTILQPWPDFSSEIAAEGAVVEEFLADAECSPSGQGIITPDGEVRVVSSHQQIVRSGQYVGCEFPAPERFVDQIREAVERTGRVLAERGMRGSFGIDFIGRRDGSLVAVEINARKVATSHVLDTVEAAARARLGADGRTPSGPVRYVHRRLHADEMRSLSPGEAVALLRRAGLLYDRARGTGVLLHILGALPEHGYVEATAVHRTREQAVAVLADAESLLLTTAAPGKKALNRLAP</sequence>
<keyword evidence="4" id="KW-1185">Reference proteome</keyword>
<organism evidence="3 4">
    <name type="scientific">Actinomadura soli</name>
    <dbReference type="NCBI Taxonomy" id="2508997"/>
    <lineage>
        <taxon>Bacteria</taxon>
        <taxon>Bacillati</taxon>
        <taxon>Actinomycetota</taxon>
        <taxon>Actinomycetes</taxon>
        <taxon>Streptosporangiales</taxon>
        <taxon>Thermomonosporaceae</taxon>
        <taxon>Actinomadura</taxon>
    </lineage>
</organism>
<dbReference type="Pfam" id="PF18105">
    <property type="entry name" value="PGM1_C"/>
    <property type="match status" value="1"/>
</dbReference>
<protein>
    <submittedName>
        <fullName evidence="3">ATP-grasp domain-containing protein</fullName>
    </submittedName>
</protein>
<dbReference type="PANTHER" id="PTHR14465:SF0">
    <property type="entry name" value="IQ DOMAIN-CONTAINING PROTEIN H"/>
    <property type="match status" value="1"/>
</dbReference>
<evidence type="ECO:0000313" key="3">
    <source>
        <dbReference type="EMBL" id="TMR05005.1"/>
    </source>
</evidence>
<dbReference type="Pfam" id="PF02655">
    <property type="entry name" value="ATP-grasp_3"/>
    <property type="match status" value="1"/>
</dbReference>
<evidence type="ECO:0000256" key="1">
    <source>
        <dbReference type="PROSITE-ProRule" id="PRU00409"/>
    </source>
</evidence>
<dbReference type="Gene3D" id="3.30.470.20">
    <property type="entry name" value="ATP-grasp fold, B domain"/>
    <property type="match status" value="1"/>
</dbReference>
<dbReference type="InterPro" id="IPR041356">
    <property type="entry name" value="PGM1_C"/>
</dbReference>
<dbReference type="GO" id="GO:0005524">
    <property type="term" value="F:ATP binding"/>
    <property type="evidence" value="ECO:0007669"/>
    <property type="project" value="UniProtKB-UniRule"/>
</dbReference>
<accession>A0A5C4JGN6</accession>
<evidence type="ECO:0000313" key="4">
    <source>
        <dbReference type="Proteomes" id="UP000309174"/>
    </source>
</evidence>
<name>A0A5C4JGN6_9ACTN</name>
<proteinExistence type="predicted"/>
<comment type="caution">
    <text evidence="3">The sequence shown here is derived from an EMBL/GenBank/DDBJ whole genome shotgun (WGS) entry which is preliminary data.</text>
</comment>
<dbReference type="PANTHER" id="PTHR14465">
    <property type="entry name" value="IQ DOMAIN-CONTAINING PROTEIN H"/>
    <property type="match status" value="1"/>
</dbReference>
<reference evidence="3 4" key="1">
    <citation type="submission" date="2019-05" db="EMBL/GenBank/DDBJ databases">
        <title>Draft genome sequence of Actinomadura sp. 14C53.</title>
        <authorList>
            <person name="Saricaoglu S."/>
            <person name="Isik K."/>
        </authorList>
    </citation>
    <scope>NUCLEOTIDE SEQUENCE [LARGE SCALE GENOMIC DNA]</scope>
    <source>
        <strain evidence="3 4">14C53</strain>
    </source>
</reference>
<gene>
    <name evidence="3" type="ORF">ETD83_07305</name>
</gene>
<feature type="domain" description="ATP-grasp" evidence="2">
    <location>
        <begin position="155"/>
        <end position="370"/>
    </location>
</feature>
<dbReference type="AlphaFoldDB" id="A0A5C4JGN6"/>
<evidence type="ECO:0000259" key="2">
    <source>
        <dbReference type="PROSITE" id="PS50975"/>
    </source>
</evidence>
<dbReference type="OrthoDB" id="164032at2"/>
<keyword evidence="1" id="KW-0067">ATP-binding</keyword>
<keyword evidence="1" id="KW-0547">Nucleotide-binding</keyword>
<dbReference type="EMBL" id="VCKW01000025">
    <property type="protein sequence ID" value="TMR05005.1"/>
    <property type="molecule type" value="Genomic_DNA"/>
</dbReference>
<dbReference type="Proteomes" id="UP000309174">
    <property type="component" value="Unassembled WGS sequence"/>
</dbReference>
<dbReference type="PROSITE" id="PS50975">
    <property type="entry name" value="ATP_GRASP"/>
    <property type="match status" value="1"/>
</dbReference>
<dbReference type="RefSeq" id="WP_138644290.1">
    <property type="nucleotide sequence ID" value="NZ_VCKW01000025.1"/>
</dbReference>
<dbReference type="InterPro" id="IPR003806">
    <property type="entry name" value="ATP-grasp_PylC-type"/>
</dbReference>
<dbReference type="InterPro" id="IPR038752">
    <property type="entry name" value="IQCH"/>
</dbReference>
<dbReference type="GO" id="GO:0046872">
    <property type="term" value="F:metal ion binding"/>
    <property type="evidence" value="ECO:0007669"/>
    <property type="project" value="InterPro"/>
</dbReference>
<dbReference type="SUPFAM" id="SSF56059">
    <property type="entry name" value="Glutathione synthetase ATP-binding domain-like"/>
    <property type="match status" value="1"/>
</dbReference>
<dbReference type="InterPro" id="IPR011761">
    <property type="entry name" value="ATP-grasp"/>
</dbReference>